<dbReference type="InterPro" id="IPR020816">
    <property type="entry name" value="Histone-like_DNA-bd_CS"/>
</dbReference>
<evidence type="ECO:0000256" key="7">
    <source>
        <dbReference type="ARBA" id="ARBA00023172"/>
    </source>
</evidence>
<dbReference type="GO" id="GO:0006310">
    <property type="term" value="P:DNA recombination"/>
    <property type="evidence" value="ECO:0007669"/>
    <property type="project" value="UniProtKB-KW"/>
</dbReference>
<accession>A0A0U9HWU3</accession>
<evidence type="ECO:0000313" key="10">
    <source>
        <dbReference type="Proteomes" id="UP000054976"/>
    </source>
</evidence>
<dbReference type="GO" id="GO:0006355">
    <property type="term" value="P:regulation of DNA-templated transcription"/>
    <property type="evidence" value="ECO:0007669"/>
    <property type="project" value="InterPro"/>
</dbReference>
<dbReference type="InterPro" id="IPR010992">
    <property type="entry name" value="IHF-like_DNA-bd_dom_sf"/>
</dbReference>
<dbReference type="AlphaFoldDB" id="A0A0U9HWU3"/>
<dbReference type="SMART" id="SM00411">
    <property type="entry name" value="BHL"/>
    <property type="match status" value="1"/>
</dbReference>
<name>A0A0U9HWU3_9BACT</name>
<evidence type="ECO:0000313" key="9">
    <source>
        <dbReference type="EMBL" id="GAQ94959.1"/>
    </source>
</evidence>
<dbReference type="InterPro" id="IPR005684">
    <property type="entry name" value="IHF_alpha"/>
</dbReference>
<evidence type="ECO:0000256" key="2">
    <source>
        <dbReference type="ARBA" id="ARBA00018329"/>
    </source>
</evidence>
<dbReference type="GO" id="GO:0005829">
    <property type="term" value="C:cytosol"/>
    <property type="evidence" value="ECO:0007669"/>
    <property type="project" value="TreeGrafter"/>
</dbReference>
<organism evidence="9 10">
    <name type="scientific">Thermodesulfovibrio aggregans</name>
    <dbReference type="NCBI Taxonomy" id="86166"/>
    <lineage>
        <taxon>Bacteria</taxon>
        <taxon>Pseudomonadati</taxon>
        <taxon>Nitrospirota</taxon>
        <taxon>Thermodesulfovibrionia</taxon>
        <taxon>Thermodesulfovibrionales</taxon>
        <taxon>Thermodesulfovibrionaceae</taxon>
        <taxon>Thermodesulfovibrio</taxon>
    </lineage>
</organism>
<gene>
    <name evidence="9" type="ORF">TAGGR_11157</name>
</gene>
<evidence type="ECO:0000256" key="3">
    <source>
        <dbReference type="ARBA" id="ARBA00022845"/>
    </source>
</evidence>
<dbReference type="CDD" id="cd13835">
    <property type="entry name" value="IHF_A"/>
    <property type="match status" value="1"/>
</dbReference>
<dbReference type="GO" id="GO:0003677">
    <property type="term" value="F:DNA binding"/>
    <property type="evidence" value="ECO:0007669"/>
    <property type="project" value="UniProtKB-KW"/>
</dbReference>
<evidence type="ECO:0000256" key="6">
    <source>
        <dbReference type="ARBA" id="ARBA00023163"/>
    </source>
</evidence>
<dbReference type="Proteomes" id="UP000054976">
    <property type="component" value="Unassembled WGS sequence"/>
</dbReference>
<comment type="caution">
    <text evidence="9">The sequence shown here is derived from an EMBL/GenBank/DDBJ whole genome shotgun (WGS) entry which is preliminary data.</text>
</comment>
<dbReference type="SUPFAM" id="SSF47729">
    <property type="entry name" value="IHF-like DNA-binding proteins"/>
    <property type="match status" value="1"/>
</dbReference>
<evidence type="ECO:0000256" key="5">
    <source>
        <dbReference type="ARBA" id="ARBA00023125"/>
    </source>
</evidence>
<dbReference type="GO" id="GO:0006417">
    <property type="term" value="P:regulation of translation"/>
    <property type="evidence" value="ECO:0007669"/>
    <property type="project" value="UniProtKB-KW"/>
</dbReference>
<dbReference type="RefSeq" id="WP_059176365.1">
    <property type="nucleotide sequence ID" value="NZ_BCNO01000001.1"/>
</dbReference>
<protein>
    <recommendedName>
        <fullName evidence="2">Integration host factor subunit alpha</fullName>
    </recommendedName>
</protein>
<dbReference type="Pfam" id="PF00216">
    <property type="entry name" value="Bac_DNA_binding"/>
    <property type="match status" value="1"/>
</dbReference>
<dbReference type="OrthoDB" id="9804203at2"/>
<dbReference type="PRINTS" id="PR01727">
    <property type="entry name" value="DNABINDINGHU"/>
</dbReference>
<dbReference type="EMBL" id="BCNO01000001">
    <property type="protein sequence ID" value="GAQ94959.1"/>
    <property type="molecule type" value="Genomic_DNA"/>
</dbReference>
<proteinExistence type="inferred from homology"/>
<dbReference type="GO" id="GO:0030527">
    <property type="term" value="F:structural constituent of chromatin"/>
    <property type="evidence" value="ECO:0007669"/>
    <property type="project" value="InterPro"/>
</dbReference>
<keyword evidence="10" id="KW-1185">Reference proteome</keyword>
<keyword evidence="7" id="KW-0233">DNA recombination</keyword>
<dbReference type="GO" id="GO:0009893">
    <property type="term" value="P:positive regulation of metabolic process"/>
    <property type="evidence" value="ECO:0007669"/>
    <property type="project" value="UniProtKB-ARBA"/>
</dbReference>
<evidence type="ECO:0000256" key="1">
    <source>
        <dbReference type="ARBA" id="ARBA00010529"/>
    </source>
</evidence>
<reference evidence="10" key="1">
    <citation type="submission" date="2016-01" db="EMBL/GenBank/DDBJ databases">
        <title>Draft genome sequence of Thermodesulfovibrio aggregans strain TGE-P1.</title>
        <authorList>
            <person name="Sekiguchi Y."/>
            <person name="Ohashi A."/>
            <person name="Matsuura N."/>
            <person name="Tourlousse M.D."/>
        </authorList>
    </citation>
    <scope>NUCLEOTIDE SEQUENCE [LARGE SCALE GENOMIC DNA]</scope>
    <source>
        <strain evidence="10">TGE-P1</strain>
    </source>
</reference>
<dbReference type="PROSITE" id="PS00045">
    <property type="entry name" value="HISTONE_LIKE"/>
    <property type="match status" value="1"/>
</dbReference>
<dbReference type="InterPro" id="IPR000119">
    <property type="entry name" value="Hist_DNA-bd"/>
</dbReference>
<comment type="similarity">
    <text evidence="1 8">Belongs to the bacterial histone-like protein family.</text>
</comment>
<keyword evidence="3" id="KW-0810">Translation regulation</keyword>
<dbReference type="NCBIfam" id="NF001401">
    <property type="entry name" value="PRK00285.1"/>
    <property type="match status" value="1"/>
</dbReference>
<keyword evidence="5" id="KW-0238">DNA-binding</keyword>
<evidence type="ECO:0000256" key="4">
    <source>
        <dbReference type="ARBA" id="ARBA00023015"/>
    </source>
</evidence>
<keyword evidence="4" id="KW-0805">Transcription regulation</keyword>
<dbReference type="STRING" id="86166.TAGGR_11157"/>
<dbReference type="Gene3D" id="4.10.520.10">
    <property type="entry name" value="IHF-like DNA-binding proteins"/>
    <property type="match status" value="1"/>
</dbReference>
<dbReference type="PANTHER" id="PTHR33175">
    <property type="entry name" value="DNA-BINDING PROTEIN HU"/>
    <property type="match status" value="1"/>
</dbReference>
<dbReference type="PANTHER" id="PTHR33175:SF2">
    <property type="entry name" value="INTEGRATION HOST FACTOR SUBUNIT ALPHA"/>
    <property type="match status" value="1"/>
</dbReference>
<evidence type="ECO:0000256" key="8">
    <source>
        <dbReference type="RuleBase" id="RU003939"/>
    </source>
</evidence>
<keyword evidence="6" id="KW-0804">Transcription</keyword>
<sequence>MTKADLINFIFERVGLPKTEIQKIVETVFDTIKEALKEEEVVKISGFGVFTVRRKGSRIGRNPKTMQTVEIKPRKVVTFRPSEQLKQRIQKSMS</sequence>